<keyword evidence="5" id="KW-0052">Apoplast</keyword>
<dbReference type="SUPFAM" id="SSF49785">
    <property type="entry name" value="Galactose-binding domain-like"/>
    <property type="match status" value="1"/>
</dbReference>
<dbReference type="EMBL" id="CM018038">
    <property type="protein sequence ID" value="KAA8538426.1"/>
    <property type="molecule type" value="Genomic_DNA"/>
</dbReference>
<dbReference type="FunFam" id="2.60.120.260:FF:000050">
    <property type="entry name" value="Beta-galactosidase"/>
    <property type="match status" value="1"/>
</dbReference>
<comment type="similarity">
    <text evidence="3">Belongs to the glycosyl hydrolase 35 family.</text>
</comment>
<evidence type="ECO:0000259" key="12">
    <source>
        <dbReference type="Pfam" id="PF21467"/>
    </source>
</evidence>
<dbReference type="GO" id="GO:0048046">
    <property type="term" value="C:apoplast"/>
    <property type="evidence" value="ECO:0007669"/>
    <property type="project" value="UniProtKB-SubCell"/>
</dbReference>
<keyword evidence="14" id="KW-1185">Reference proteome</keyword>
<evidence type="ECO:0000256" key="3">
    <source>
        <dbReference type="ARBA" id="ARBA00009809"/>
    </source>
</evidence>
<feature type="domain" description="Beta-galactosidase galactose-binding" evidence="12">
    <location>
        <begin position="187"/>
        <end position="252"/>
    </location>
</feature>
<keyword evidence="9" id="KW-0325">Glycoprotein</keyword>
<name>A0A5J5B7X3_9ASTE</name>
<evidence type="ECO:0000256" key="7">
    <source>
        <dbReference type="ARBA" id="ARBA00022729"/>
    </source>
</evidence>
<dbReference type="Proteomes" id="UP000325577">
    <property type="component" value="Linkage Group LG15"/>
</dbReference>
<keyword evidence="7" id="KW-0732">Signal</keyword>
<evidence type="ECO:0000256" key="1">
    <source>
        <dbReference type="ARBA" id="ARBA00001412"/>
    </source>
</evidence>
<organism evidence="13 14">
    <name type="scientific">Nyssa sinensis</name>
    <dbReference type="NCBI Taxonomy" id="561372"/>
    <lineage>
        <taxon>Eukaryota</taxon>
        <taxon>Viridiplantae</taxon>
        <taxon>Streptophyta</taxon>
        <taxon>Embryophyta</taxon>
        <taxon>Tracheophyta</taxon>
        <taxon>Spermatophyta</taxon>
        <taxon>Magnoliopsida</taxon>
        <taxon>eudicotyledons</taxon>
        <taxon>Gunneridae</taxon>
        <taxon>Pentapetalae</taxon>
        <taxon>asterids</taxon>
        <taxon>Cornales</taxon>
        <taxon>Nyssaceae</taxon>
        <taxon>Nyssa</taxon>
    </lineage>
</organism>
<feature type="compositionally biased region" description="Polar residues" evidence="11">
    <location>
        <begin position="23"/>
        <end position="42"/>
    </location>
</feature>
<feature type="region of interest" description="Disordered" evidence="11">
    <location>
        <begin position="1"/>
        <end position="46"/>
    </location>
</feature>
<dbReference type="EC" id="3.2.1.23" evidence="4"/>
<evidence type="ECO:0000313" key="14">
    <source>
        <dbReference type="Proteomes" id="UP000325577"/>
    </source>
</evidence>
<comment type="catalytic activity">
    <reaction evidence="1">
        <text>Hydrolysis of terminal non-reducing beta-D-galactose residues in beta-D-galactosides.</text>
        <dbReference type="EC" id="3.2.1.23"/>
    </reaction>
</comment>
<gene>
    <name evidence="13" type="ORF">F0562_028028</name>
</gene>
<evidence type="ECO:0000256" key="4">
    <source>
        <dbReference type="ARBA" id="ARBA00012756"/>
    </source>
</evidence>
<dbReference type="PANTHER" id="PTHR23421">
    <property type="entry name" value="BETA-GALACTOSIDASE RELATED"/>
    <property type="match status" value="1"/>
</dbReference>
<evidence type="ECO:0000256" key="6">
    <source>
        <dbReference type="ARBA" id="ARBA00022525"/>
    </source>
</evidence>
<dbReference type="AlphaFoldDB" id="A0A5J5B7X3"/>
<dbReference type="GO" id="GO:0004565">
    <property type="term" value="F:beta-galactosidase activity"/>
    <property type="evidence" value="ECO:0007669"/>
    <property type="project" value="UniProtKB-EC"/>
</dbReference>
<dbReference type="GO" id="GO:0005975">
    <property type="term" value="P:carbohydrate metabolic process"/>
    <property type="evidence" value="ECO:0007669"/>
    <property type="project" value="InterPro"/>
</dbReference>
<protein>
    <recommendedName>
        <fullName evidence="4">beta-galactosidase</fullName>
        <ecNumber evidence="4">3.2.1.23</ecNumber>
    </recommendedName>
</protein>
<evidence type="ECO:0000313" key="13">
    <source>
        <dbReference type="EMBL" id="KAA8538426.1"/>
    </source>
</evidence>
<dbReference type="Gene3D" id="2.60.120.260">
    <property type="entry name" value="Galactose-binding domain-like"/>
    <property type="match status" value="1"/>
</dbReference>
<dbReference type="InterPro" id="IPR001944">
    <property type="entry name" value="Glycoside_Hdrlase_35"/>
</dbReference>
<keyword evidence="10" id="KW-0326">Glycosidase</keyword>
<accession>A0A5J5B7X3</accession>
<reference evidence="13 14" key="1">
    <citation type="submission" date="2019-09" db="EMBL/GenBank/DDBJ databases">
        <title>A chromosome-level genome assembly of the Chinese tupelo Nyssa sinensis.</title>
        <authorList>
            <person name="Yang X."/>
            <person name="Kang M."/>
            <person name="Yang Y."/>
            <person name="Xiong H."/>
            <person name="Wang M."/>
            <person name="Zhang Z."/>
            <person name="Wang Z."/>
            <person name="Wu H."/>
            <person name="Ma T."/>
            <person name="Liu J."/>
            <person name="Xi Z."/>
        </authorList>
    </citation>
    <scope>NUCLEOTIDE SEQUENCE [LARGE SCALE GENOMIC DNA]</scope>
    <source>
        <strain evidence="13">J267</strain>
        <tissue evidence="13">Leaf</tissue>
    </source>
</reference>
<evidence type="ECO:0000256" key="11">
    <source>
        <dbReference type="SAM" id="MobiDB-lite"/>
    </source>
</evidence>
<evidence type="ECO:0000256" key="10">
    <source>
        <dbReference type="ARBA" id="ARBA00023295"/>
    </source>
</evidence>
<dbReference type="PRINTS" id="PR00742">
    <property type="entry name" value="GLHYDRLASE35"/>
</dbReference>
<evidence type="ECO:0000256" key="5">
    <source>
        <dbReference type="ARBA" id="ARBA00022523"/>
    </source>
</evidence>
<dbReference type="Pfam" id="PF21467">
    <property type="entry name" value="BetaGal_gal-bd"/>
    <property type="match status" value="1"/>
</dbReference>
<proteinExistence type="inferred from homology"/>
<evidence type="ECO:0000256" key="8">
    <source>
        <dbReference type="ARBA" id="ARBA00022801"/>
    </source>
</evidence>
<keyword evidence="6" id="KW-0964">Secreted</keyword>
<feature type="compositionally biased region" description="Basic residues" evidence="11">
    <location>
        <begin position="7"/>
        <end position="17"/>
    </location>
</feature>
<dbReference type="InterPro" id="IPR048913">
    <property type="entry name" value="BetaGal_gal-bd"/>
</dbReference>
<evidence type="ECO:0000256" key="2">
    <source>
        <dbReference type="ARBA" id="ARBA00004271"/>
    </source>
</evidence>
<comment type="subcellular location">
    <subcellularLocation>
        <location evidence="2">Secreted</location>
        <location evidence="2">Extracellular space</location>
        <location evidence="2">Apoplast</location>
    </subcellularLocation>
</comment>
<keyword evidence="8" id="KW-0378">Hydrolase</keyword>
<evidence type="ECO:0000256" key="9">
    <source>
        <dbReference type="ARBA" id="ARBA00023180"/>
    </source>
</evidence>
<dbReference type="OrthoDB" id="1657402at2759"/>
<dbReference type="InterPro" id="IPR008979">
    <property type="entry name" value="Galactose-bd-like_sf"/>
</dbReference>
<sequence length="268" mass="29939">MTQKTRAQSRTHHRGSRTARITLENTTDGADSQSQEQENTTEIHVGFPKIEPRVCRTRETHKANRKKNLNRPEIKNLLLIPCQRSAHGNHEHANFSLQKTVYLNNGMNNIALLSVMVGLPDAGVHLEQKSAGLNGVTILDKQDTKNLSNYSWGYQVGLLGEKLQIYTEEGTSKVQWSRFGSSHQPLKWYKTVFDAPGGNDPVALNLGSMGKGEAWVNGQSIGRYWVSFHTPAGAPSQTWYNVPRSFLKPTGNLLVLLDEEYGTLLTFP</sequence>